<dbReference type="SUPFAM" id="SSF47203">
    <property type="entry name" value="Acyl-CoA dehydrogenase C-terminal domain-like"/>
    <property type="match status" value="1"/>
</dbReference>
<comment type="caution">
    <text evidence="18">The sequence shown here is derived from an EMBL/GenBank/DDBJ whole genome shotgun (WGS) entry which is preliminary data.</text>
</comment>
<keyword evidence="13" id="KW-0812">Transmembrane</keyword>
<evidence type="ECO:0000256" key="7">
    <source>
        <dbReference type="ARBA" id="ARBA00022630"/>
    </source>
</evidence>
<dbReference type="Gene3D" id="1.10.540.10">
    <property type="entry name" value="Acyl-CoA dehydrogenase/oxidase, N-terminal domain"/>
    <property type="match status" value="1"/>
</dbReference>
<evidence type="ECO:0000259" key="14">
    <source>
        <dbReference type="Pfam" id="PF00441"/>
    </source>
</evidence>
<dbReference type="InterPro" id="IPR015396">
    <property type="entry name" value="FadE_C"/>
</dbReference>
<dbReference type="NCBIfam" id="NF009586">
    <property type="entry name" value="PRK13026.1"/>
    <property type="match status" value="1"/>
</dbReference>
<dbReference type="InterPro" id="IPR009075">
    <property type="entry name" value="AcylCo_DH/oxidase_C"/>
</dbReference>
<protein>
    <recommendedName>
        <fullName evidence="6">Acyl-coenzyme A dehydrogenase</fullName>
        <ecNumber evidence="4">1.3.8.7</ecNumber>
        <ecNumber evidence="5">1.3.8.8</ecNumber>
    </recommendedName>
</protein>
<keyword evidence="9" id="KW-0560">Oxidoreductase</keyword>
<evidence type="ECO:0000256" key="11">
    <source>
        <dbReference type="ARBA" id="ARBA00049247"/>
    </source>
</evidence>
<dbReference type="Proteomes" id="UP001165542">
    <property type="component" value="Unassembled WGS sequence"/>
</dbReference>
<evidence type="ECO:0000259" key="15">
    <source>
        <dbReference type="Pfam" id="PF02770"/>
    </source>
</evidence>
<evidence type="ECO:0000256" key="10">
    <source>
        <dbReference type="ARBA" id="ARBA00047882"/>
    </source>
</evidence>
<evidence type="ECO:0000259" key="17">
    <source>
        <dbReference type="Pfam" id="PF09317"/>
    </source>
</evidence>
<dbReference type="Gene3D" id="2.40.110.10">
    <property type="entry name" value="Butyryl-CoA Dehydrogenase, subunit A, domain 2"/>
    <property type="match status" value="1"/>
</dbReference>
<evidence type="ECO:0000256" key="5">
    <source>
        <dbReference type="ARBA" id="ARBA00012040"/>
    </source>
</evidence>
<dbReference type="EC" id="1.3.8.7" evidence="4"/>
<feature type="transmembrane region" description="Helical" evidence="13">
    <location>
        <begin position="43"/>
        <end position="65"/>
    </location>
</feature>
<dbReference type="Pfam" id="PF09317">
    <property type="entry name" value="ACDH_C"/>
    <property type="match status" value="1"/>
</dbReference>
<dbReference type="InterPro" id="IPR009100">
    <property type="entry name" value="AcylCoA_DH/oxidase_NM_dom_sf"/>
</dbReference>
<dbReference type="InterPro" id="IPR006091">
    <property type="entry name" value="Acyl-CoA_Oxase/DH_mid-dom"/>
</dbReference>
<feature type="domain" description="Acyl-CoA dehydrogenase C-terminal bacterial-type" evidence="17">
    <location>
        <begin position="515"/>
        <end position="797"/>
    </location>
</feature>
<feature type="domain" description="Acyl-CoA dehydrogenase/oxidase N-terminal" evidence="16">
    <location>
        <begin position="123"/>
        <end position="233"/>
    </location>
</feature>
<dbReference type="CDD" id="cd00567">
    <property type="entry name" value="ACAD"/>
    <property type="match status" value="1"/>
</dbReference>
<comment type="cofactor">
    <cofactor evidence="1">
        <name>FAD</name>
        <dbReference type="ChEBI" id="CHEBI:57692"/>
    </cofactor>
</comment>
<keyword evidence="7" id="KW-0285">Flavoprotein</keyword>
<evidence type="ECO:0000256" key="1">
    <source>
        <dbReference type="ARBA" id="ARBA00001974"/>
    </source>
</evidence>
<evidence type="ECO:0000259" key="16">
    <source>
        <dbReference type="Pfam" id="PF02771"/>
    </source>
</evidence>
<evidence type="ECO:0000313" key="18">
    <source>
        <dbReference type="EMBL" id="MCS2610720.1"/>
    </source>
</evidence>
<organism evidence="18 19">
    <name type="scientific">Halomonas dongshanensis</name>
    <dbReference type="NCBI Taxonomy" id="2890835"/>
    <lineage>
        <taxon>Bacteria</taxon>
        <taxon>Pseudomonadati</taxon>
        <taxon>Pseudomonadota</taxon>
        <taxon>Gammaproteobacteria</taxon>
        <taxon>Oceanospirillales</taxon>
        <taxon>Halomonadaceae</taxon>
        <taxon>Halomonas</taxon>
    </lineage>
</organism>
<feature type="compositionally biased region" description="Basic and acidic residues" evidence="12">
    <location>
        <begin position="841"/>
        <end position="854"/>
    </location>
</feature>
<dbReference type="InterPro" id="IPR050741">
    <property type="entry name" value="Acyl-CoA_dehydrogenase"/>
</dbReference>
<keyword evidence="19" id="KW-1185">Reference proteome</keyword>
<keyword evidence="13" id="KW-0472">Membrane</keyword>
<evidence type="ECO:0000256" key="2">
    <source>
        <dbReference type="ARBA" id="ARBA00005005"/>
    </source>
</evidence>
<comment type="pathway">
    <text evidence="2">Lipid metabolism; fatty acid beta-oxidation.</text>
</comment>
<evidence type="ECO:0000256" key="3">
    <source>
        <dbReference type="ARBA" id="ARBA00009347"/>
    </source>
</evidence>
<accession>A0ABT2EGN7</accession>
<dbReference type="InterPro" id="IPR036250">
    <property type="entry name" value="AcylCo_DH-like_C"/>
</dbReference>
<feature type="domain" description="Acyl-CoA oxidase/dehydrogenase middle" evidence="15">
    <location>
        <begin position="238"/>
        <end position="337"/>
    </location>
</feature>
<dbReference type="RefSeq" id="WP_259037205.1">
    <property type="nucleotide sequence ID" value="NZ_JAJISC010000007.1"/>
</dbReference>
<dbReference type="SUPFAM" id="SSF56645">
    <property type="entry name" value="Acyl-CoA dehydrogenase NM domain-like"/>
    <property type="match status" value="1"/>
</dbReference>
<comment type="catalytic activity">
    <reaction evidence="10">
        <text>a medium-chain 2,3-saturated fatty acyl-CoA + oxidized [electron-transfer flavoprotein] + H(+) = a medium-chain (2E)-enoyl-CoA + reduced [electron-transfer flavoprotein]</text>
        <dbReference type="Rhea" id="RHEA:14477"/>
        <dbReference type="Rhea" id="RHEA-COMP:10685"/>
        <dbReference type="Rhea" id="RHEA-COMP:10686"/>
        <dbReference type="ChEBI" id="CHEBI:15378"/>
        <dbReference type="ChEBI" id="CHEBI:57692"/>
        <dbReference type="ChEBI" id="CHEBI:58307"/>
        <dbReference type="ChEBI" id="CHEBI:83723"/>
        <dbReference type="ChEBI" id="CHEBI:83726"/>
        <dbReference type="EC" id="1.3.8.7"/>
    </reaction>
</comment>
<evidence type="ECO:0000256" key="6">
    <source>
        <dbReference type="ARBA" id="ARBA00020144"/>
    </source>
</evidence>
<gene>
    <name evidence="18" type="ORF">LLY24_15500</name>
</gene>
<dbReference type="EMBL" id="JAJISC010000007">
    <property type="protein sequence ID" value="MCS2610720.1"/>
    <property type="molecule type" value="Genomic_DNA"/>
</dbReference>
<dbReference type="PANTHER" id="PTHR48083">
    <property type="entry name" value="MEDIUM-CHAIN SPECIFIC ACYL-COA DEHYDROGENASE, MITOCHONDRIAL-RELATED"/>
    <property type="match status" value="1"/>
</dbReference>
<comment type="similarity">
    <text evidence="3">Belongs to the acyl-CoA dehydrogenase family.</text>
</comment>
<dbReference type="InterPro" id="IPR037069">
    <property type="entry name" value="AcylCoA_DH/ox_N_sf"/>
</dbReference>
<evidence type="ECO:0000256" key="12">
    <source>
        <dbReference type="SAM" id="MobiDB-lite"/>
    </source>
</evidence>
<evidence type="ECO:0000256" key="4">
    <source>
        <dbReference type="ARBA" id="ARBA00012033"/>
    </source>
</evidence>
<feature type="domain" description="Acyl-CoA dehydrogenase/oxidase C-terminal" evidence="14">
    <location>
        <begin position="361"/>
        <end position="501"/>
    </location>
</feature>
<keyword evidence="13" id="KW-1133">Transmembrane helix</keyword>
<dbReference type="NCBIfam" id="NF007000">
    <property type="entry name" value="PRK09463.1"/>
    <property type="match status" value="1"/>
</dbReference>
<evidence type="ECO:0000313" key="19">
    <source>
        <dbReference type="Proteomes" id="UP001165542"/>
    </source>
</evidence>
<sequence>MLTLLLIVLAIVGLLAVMRREAGAVPAIAVLGVLGLVGVLFEAYVIGVILLILAAGVAVTGLPALRRSWLTPRLFTTFKKIAPKVSATERTALEAGSVAWDGELFSGRPNWQALNRYTDDGLSEEEQAFLDNQCAVAAGMCNAWDITQVRADLPQALWDYIKQERFFGMIIPKEYGGLGFSAKAQSMVLQKLSANETLMVTVGVPNSLGPGELLLKYGTQEQKDHYLPRLADGREIPCFGLTGPRAGSDATSLPDIGTVCKEVIDGEEVLGLRLTFEKRWITLAPIATVVGLAFRLFDPDKLLGEEEDRGITLALIPRDTQGMEIGRRHHPIGSPFMNGPIKGKDVFVPLDTIIGGEKMIGQGWRMLVECLSIGRCITLPSGATGTARYALGWSGGFTRVRRQFNVPVAEMEGVQEPLARMAAMAYIAQATVYQTANLIDHGEKPAVPSAILKSQLTEFQRTLLGDAMDVHGGKAVTLGPRNYLGIGYSANPVAITVEGANIMTRNLMIFGQGAIRCHRFVLDELAAKDANDINAFDKAFFGHTGMIFGNAARAFTMGLGIGKPSVPFEGPALAYAQDISRLSAGFGLCADAAMASLGAALKKREMLSARLGDVLSNLYMTSMVLKQWQHGSKVEGEEALLHYSCRFLLHRAEQALVETFDNLPNRAVGKVLNAIVMPTGRRWDKPHDDLARDIAKRVSTHSPLRTKLLANTWDSDDGDFPNPLAQYNALLVDYERAEAIYRTVNKAYAKGELPQTALHPEARVEAGLEAGIVSDEDAVFMREFETKVLEMLTVDDFAYDAFVRDRDTLIDHNAAKSPAENIESAPTPNTTPPAAPSAVDKTPEPETPETPRTR</sequence>
<proteinExistence type="inferred from homology"/>
<keyword evidence="8" id="KW-0274">FAD</keyword>
<dbReference type="EC" id="1.3.8.8" evidence="5"/>
<dbReference type="Pfam" id="PF02770">
    <property type="entry name" value="Acyl-CoA_dh_M"/>
    <property type="match status" value="1"/>
</dbReference>
<evidence type="ECO:0000256" key="9">
    <source>
        <dbReference type="ARBA" id="ARBA00023002"/>
    </source>
</evidence>
<dbReference type="PANTHER" id="PTHR48083:SF18">
    <property type="entry name" value="ACYL-COENZYME A DEHYDROGENASE"/>
    <property type="match status" value="1"/>
</dbReference>
<dbReference type="InterPro" id="IPR013786">
    <property type="entry name" value="AcylCoA_DH/ox_N"/>
</dbReference>
<name>A0ABT2EGN7_9GAMM</name>
<comment type="catalytic activity">
    <reaction evidence="11">
        <text>a long-chain 2,3-saturated fatty acyl-CoA + oxidized [electron-transfer flavoprotein] + H(+) = a long-chain (2E)-enoyl-CoA + reduced [electron-transfer flavoprotein]</text>
        <dbReference type="Rhea" id="RHEA:17721"/>
        <dbReference type="Rhea" id="RHEA-COMP:10685"/>
        <dbReference type="Rhea" id="RHEA-COMP:10686"/>
        <dbReference type="ChEBI" id="CHEBI:15378"/>
        <dbReference type="ChEBI" id="CHEBI:57692"/>
        <dbReference type="ChEBI" id="CHEBI:58307"/>
        <dbReference type="ChEBI" id="CHEBI:83721"/>
        <dbReference type="ChEBI" id="CHEBI:83727"/>
        <dbReference type="EC" id="1.3.8.8"/>
    </reaction>
</comment>
<evidence type="ECO:0000256" key="13">
    <source>
        <dbReference type="SAM" id="Phobius"/>
    </source>
</evidence>
<dbReference type="Gene3D" id="1.20.140.10">
    <property type="entry name" value="Butyryl-CoA Dehydrogenase, subunit A, domain 3"/>
    <property type="match status" value="1"/>
</dbReference>
<dbReference type="Pfam" id="PF00441">
    <property type="entry name" value="Acyl-CoA_dh_1"/>
    <property type="match status" value="1"/>
</dbReference>
<feature type="region of interest" description="Disordered" evidence="12">
    <location>
        <begin position="814"/>
        <end position="854"/>
    </location>
</feature>
<dbReference type="InterPro" id="IPR046373">
    <property type="entry name" value="Acyl-CoA_Oxase/DH_mid-dom_sf"/>
</dbReference>
<evidence type="ECO:0000256" key="8">
    <source>
        <dbReference type="ARBA" id="ARBA00022827"/>
    </source>
</evidence>
<reference evidence="18" key="1">
    <citation type="submission" date="2021-11" db="EMBL/GenBank/DDBJ databases">
        <title>Halomonas sp., isolated from a coastal aquaculture zone in Dongshan Bay.</title>
        <authorList>
            <person name="Lin W."/>
        </authorList>
    </citation>
    <scope>NUCLEOTIDE SEQUENCE</scope>
    <source>
        <strain evidence="18">Yzlin-01</strain>
    </source>
</reference>
<dbReference type="Pfam" id="PF02771">
    <property type="entry name" value="Acyl-CoA_dh_N"/>
    <property type="match status" value="1"/>
</dbReference>